<dbReference type="SUPFAM" id="SSF50182">
    <property type="entry name" value="Sm-like ribonucleoproteins"/>
    <property type="match status" value="1"/>
</dbReference>
<dbReference type="EMBL" id="AKIJ01000003">
    <property type="protein sequence ID" value="KFG26031.1"/>
    <property type="molecule type" value="Genomic_DNA"/>
</dbReference>
<evidence type="ECO:0000313" key="2">
    <source>
        <dbReference type="EMBL" id="KFG26031.1"/>
    </source>
</evidence>
<dbReference type="GeneID" id="77676116"/>
<dbReference type="GO" id="GO:0003723">
    <property type="term" value="F:RNA binding"/>
    <property type="evidence" value="ECO:0007669"/>
    <property type="project" value="InterPro"/>
</dbReference>
<dbReference type="Gene3D" id="2.30.30.100">
    <property type="match status" value="1"/>
</dbReference>
<dbReference type="Pfam" id="PF01423">
    <property type="entry name" value="LSM"/>
    <property type="match status" value="1"/>
</dbReference>
<dbReference type="PANTHER" id="PTHR13110">
    <property type="entry name" value="U6 SNRNA-ASSOCIATED SM-LIKE PROTEIN LSM3"/>
    <property type="match status" value="1"/>
</dbReference>
<accession>A0A086J1L3</accession>
<dbReference type="RefSeq" id="XP_052904586.1">
    <property type="nucleotide sequence ID" value="XM_053048781.1"/>
</dbReference>
<reference evidence="2 3" key="1">
    <citation type="journal article" date="2014" name="Genome Announc.">
        <title>Genome Sequence of the Microsporidian Species Nematocida sp1 Strain ERTm6 (ATCC PRA-372).</title>
        <authorList>
            <person name="Bakowski M.A."/>
            <person name="Priest M."/>
            <person name="Young S."/>
            <person name="Cuomo C.A."/>
            <person name="Troemel E.R."/>
        </authorList>
    </citation>
    <scope>NUCLEOTIDE SEQUENCE [LARGE SCALE GENOMIC DNA]</scope>
    <source>
        <strain evidence="2 3">ERTm6</strain>
    </source>
</reference>
<dbReference type="InterPro" id="IPR040002">
    <property type="entry name" value="Sm-like_LSM3"/>
</dbReference>
<protein>
    <recommendedName>
        <fullName evidence="1">Sm domain-containing protein</fullName>
    </recommendedName>
</protein>
<name>A0A086J1L3_NEMA1</name>
<comment type="caution">
    <text evidence="2">The sequence shown here is derived from an EMBL/GenBank/DDBJ whole genome shotgun (WGS) entry which is preliminary data.</text>
</comment>
<evidence type="ECO:0000313" key="3">
    <source>
        <dbReference type="Proteomes" id="UP000054524"/>
    </source>
</evidence>
<dbReference type="AlphaFoldDB" id="A0A086J1L3"/>
<sequence>MESGFPTEALHTHLEKGNTVTVLVKKDRSVRGTLSLIDKHMNLLLQDAVETRTQQPCMHRGKKRQSPRTFTRNLGYVFIRGQSVIAVYTEE</sequence>
<keyword evidence="3" id="KW-1185">Reference proteome</keyword>
<gene>
    <name evidence="2" type="ORF">NESG_01143</name>
</gene>
<proteinExistence type="predicted"/>
<dbReference type="GO" id="GO:0032991">
    <property type="term" value="C:protein-containing complex"/>
    <property type="evidence" value="ECO:0007669"/>
    <property type="project" value="UniProtKB-ARBA"/>
</dbReference>
<dbReference type="Proteomes" id="UP000054524">
    <property type="component" value="Unassembled WGS sequence"/>
</dbReference>
<dbReference type="HOGENOM" id="CLU_2427555_0_0_1"/>
<evidence type="ECO:0000259" key="1">
    <source>
        <dbReference type="SMART" id="SM00651"/>
    </source>
</evidence>
<organism evidence="2 3">
    <name type="scientific">Nematocida ausubeli (strain ATCC PRA-371 / ERTm2)</name>
    <name type="common">Nematode killer fungus</name>
    <dbReference type="NCBI Taxonomy" id="1913371"/>
    <lineage>
        <taxon>Eukaryota</taxon>
        <taxon>Fungi</taxon>
        <taxon>Fungi incertae sedis</taxon>
        <taxon>Microsporidia</taxon>
        <taxon>Nematocida</taxon>
    </lineage>
</organism>
<dbReference type="InterPro" id="IPR001163">
    <property type="entry name" value="Sm_dom_euk/arc"/>
</dbReference>
<feature type="domain" description="Sm" evidence="1">
    <location>
        <begin position="8"/>
        <end position="89"/>
    </location>
</feature>
<dbReference type="OrthoDB" id="437526at2759"/>
<dbReference type="InterPro" id="IPR010920">
    <property type="entry name" value="LSM_dom_sf"/>
</dbReference>
<dbReference type="SMART" id="SM00651">
    <property type="entry name" value="Sm"/>
    <property type="match status" value="1"/>
</dbReference>